<gene>
    <name evidence="1" type="ORF">K460DRAFT_275726</name>
</gene>
<dbReference type="AlphaFoldDB" id="A0A9P4LCE9"/>
<keyword evidence="2" id="KW-1185">Reference proteome</keyword>
<dbReference type="GeneID" id="63845316"/>
<protein>
    <submittedName>
        <fullName evidence="1">Uncharacterized protein</fullName>
    </submittedName>
</protein>
<sequence>CILPQGAINLVAIFIYTIIKIFKDYFLDTAPFINNIKVASLKLKYNNKKVLNKIY</sequence>
<accession>A0A9P4LCE9</accession>
<comment type="caution">
    <text evidence="1">The sequence shown here is derived from an EMBL/GenBank/DDBJ whole genome shotgun (WGS) entry which is preliminary data.</text>
</comment>
<organism evidence="1 2">
    <name type="scientific">Cucurbitaria berberidis CBS 394.84</name>
    <dbReference type="NCBI Taxonomy" id="1168544"/>
    <lineage>
        <taxon>Eukaryota</taxon>
        <taxon>Fungi</taxon>
        <taxon>Dikarya</taxon>
        <taxon>Ascomycota</taxon>
        <taxon>Pezizomycotina</taxon>
        <taxon>Dothideomycetes</taxon>
        <taxon>Pleosporomycetidae</taxon>
        <taxon>Pleosporales</taxon>
        <taxon>Pleosporineae</taxon>
        <taxon>Cucurbitariaceae</taxon>
        <taxon>Cucurbitaria</taxon>
    </lineage>
</organism>
<evidence type="ECO:0000313" key="2">
    <source>
        <dbReference type="Proteomes" id="UP000800039"/>
    </source>
</evidence>
<dbReference type="Proteomes" id="UP000800039">
    <property type="component" value="Unassembled WGS sequence"/>
</dbReference>
<proteinExistence type="predicted"/>
<evidence type="ECO:0000313" key="1">
    <source>
        <dbReference type="EMBL" id="KAF1849094.1"/>
    </source>
</evidence>
<reference evidence="1" key="1">
    <citation type="submission" date="2020-01" db="EMBL/GenBank/DDBJ databases">
        <authorList>
            <consortium name="DOE Joint Genome Institute"/>
            <person name="Haridas S."/>
            <person name="Albert R."/>
            <person name="Binder M."/>
            <person name="Bloem J."/>
            <person name="Labutti K."/>
            <person name="Salamov A."/>
            <person name="Andreopoulos B."/>
            <person name="Baker S.E."/>
            <person name="Barry K."/>
            <person name="Bills G."/>
            <person name="Bluhm B.H."/>
            <person name="Cannon C."/>
            <person name="Castanera R."/>
            <person name="Culley D.E."/>
            <person name="Daum C."/>
            <person name="Ezra D."/>
            <person name="Gonzalez J.B."/>
            <person name="Henrissat B."/>
            <person name="Kuo A."/>
            <person name="Liang C."/>
            <person name="Lipzen A."/>
            <person name="Lutzoni F."/>
            <person name="Magnuson J."/>
            <person name="Mondo S."/>
            <person name="Nolan M."/>
            <person name="Ohm R."/>
            <person name="Pangilinan J."/>
            <person name="Park H.-J."/>
            <person name="Ramirez L."/>
            <person name="Alfaro M."/>
            <person name="Sun H."/>
            <person name="Tritt A."/>
            <person name="Yoshinaga Y."/>
            <person name="Zwiers L.-H."/>
            <person name="Turgeon B.G."/>
            <person name="Goodwin S.B."/>
            <person name="Spatafora J.W."/>
            <person name="Crous P.W."/>
            <person name="Grigoriev I.V."/>
        </authorList>
    </citation>
    <scope>NUCLEOTIDE SEQUENCE</scope>
    <source>
        <strain evidence="1">CBS 394.84</strain>
    </source>
</reference>
<feature type="non-terminal residue" evidence="1">
    <location>
        <position position="1"/>
    </location>
</feature>
<dbReference type="RefSeq" id="XP_040791657.1">
    <property type="nucleotide sequence ID" value="XM_040928063.1"/>
</dbReference>
<name>A0A9P4LCE9_9PLEO</name>
<dbReference type="EMBL" id="ML976615">
    <property type="protein sequence ID" value="KAF1849094.1"/>
    <property type="molecule type" value="Genomic_DNA"/>
</dbReference>